<dbReference type="EMBL" id="QRDY01000006">
    <property type="protein sequence ID" value="RED60266.1"/>
    <property type="molecule type" value="Genomic_DNA"/>
</dbReference>
<proteinExistence type="predicted"/>
<dbReference type="RefSeq" id="WP_115992988.1">
    <property type="nucleotide sequence ID" value="NZ_QRDY01000006.1"/>
</dbReference>
<name>A0A3D9IGJ0_9BACL</name>
<dbReference type="OrthoDB" id="9805070at2"/>
<comment type="caution">
    <text evidence="1">The sequence shown here is derived from an EMBL/GenBank/DDBJ whole genome shotgun (WGS) entry which is preliminary data.</text>
</comment>
<protein>
    <recommendedName>
        <fullName evidence="3">Mannosyl-glycoprotein endo-beta-N-acetylglucosaminidase</fullName>
    </recommendedName>
</protein>
<keyword evidence="2" id="KW-1185">Reference proteome</keyword>
<reference evidence="1 2" key="1">
    <citation type="submission" date="2018-07" db="EMBL/GenBank/DDBJ databases">
        <title>Genomic Encyclopedia of Type Strains, Phase III (KMG-III): the genomes of soil and plant-associated and newly described type strains.</title>
        <authorList>
            <person name="Whitman W."/>
        </authorList>
    </citation>
    <scope>NUCLEOTIDE SEQUENCE [LARGE SCALE GENOMIC DNA]</scope>
    <source>
        <strain evidence="1 2">CECT 8236</strain>
    </source>
</reference>
<gene>
    <name evidence="1" type="ORF">DFP95_10655</name>
</gene>
<evidence type="ECO:0000313" key="2">
    <source>
        <dbReference type="Proteomes" id="UP000256869"/>
    </source>
</evidence>
<accession>A0A3D9IGJ0</accession>
<dbReference type="AlphaFoldDB" id="A0A3D9IGJ0"/>
<evidence type="ECO:0000313" key="1">
    <source>
        <dbReference type="EMBL" id="RED60266.1"/>
    </source>
</evidence>
<sequence length="367" mass="41375">MDNAVLLSPTDINTIRRYVHTKYAPLPGNRRAEIVADAIRRTLQQRLPNIPDEIKNPMIDKLISRCLLGEQREIKPDDVLDLCAELELDETHLRERVLEPVLKWVNERSPGRWNQEQIETRLDRRKGYSLAEVLDLHDSNENQAHQQVLIRKKMHQALSFLRNWGTTVPAQSIGAVVVIAAISITLFADKPKASSDAGIADAPPIILKDPAPPLPDIGMPDRLKYADIDAKGLKNYLKSRDSLLAEEPYFGAIVDTAREYDIHPLLLFAITGQEQGFVPKSGKDAKTIANNPFNVGHSWMEYNTDIHNSVGIASRLLVKLAASRPEGHDPFKWFNKTYAEDPLWSDGVRKIFDKLNSMQTITSIKAE</sequence>
<dbReference type="Proteomes" id="UP000256869">
    <property type="component" value="Unassembled WGS sequence"/>
</dbReference>
<organism evidence="1 2">
    <name type="scientific">Cohnella lupini</name>
    <dbReference type="NCBI Taxonomy" id="1294267"/>
    <lineage>
        <taxon>Bacteria</taxon>
        <taxon>Bacillati</taxon>
        <taxon>Bacillota</taxon>
        <taxon>Bacilli</taxon>
        <taxon>Bacillales</taxon>
        <taxon>Paenibacillaceae</taxon>
        <taxon>Cohnella</taxon>
    </lineage>
</organism>
<evidence type="ECO:0008006" key="3">
    <source>
        <dbReference type="Google" id="ProtNLM"/>
    </source>
</evidence>